<comment type="caution">
    <text evidence="1">The sequence shown here is derived from an EMBL/GenBank/DDBJ whole genome shotgun (WGS) entry which is preliminary data.</text>
</comment>
<evidence type="ECO:0000313" key="2">
    <source>
        <dbReference type="Proteomes" id="UP000653076"/>
    </source>
</evidence>
<reference evidence="1 2" key="1">
    <citation type="submission" date="2021-01" db="EMBL/GenBank/DDBJ databases">
        <title>Whole genome shotgun sequence of Verrucosispora qiuiae NBRC 106684.</title>
        <authorList>
            <person name="Komaki H."/>
            <person name="Tamura T."/>
        </authorList>
    </citation>
    <scope>NUCLEOTIDE SEQUENCE [LARGE SCALE GENOMIC DNA]</scope>
    <source>
        <strain evidence="1 2">NBRC 106684</strain>
    </source>
</reference>
<protein>
    <submittedName>
        <fullName evidence="1">Uncharacterized protein</fullName>
    </submittedName>
</protein>
<name>A0ABQ4JGB6_9ACTN</name>
<sequence length="165" mass="17700">MVATPSPTARKNSELSWKLVGTGLYISPGGTNLEFWLEDSGLGLIDRPAVVKELDRGHDFMMEKVQGQEFILKPNAPFPDDRAAQAGALAHMEGLPNPDECAEAVTERSQPGIPVTIGGHYCIRSSADYIYLLAVQSRTPEGDGLVVDLQVAVNGPRVFRPAGVG</sequence>
<organism evidence="1 2">
    <name type="scientific">Micromonospora qiuiae</name>
    <dbReference type="NCBI Taxonomy" id="502268"/>
    <lineage>
        <taxon>Bacteria</taxon>
        <taxon>Bacillati</taxon>
        <taxon>Actinomycetota</taxon>
        <taxon>Actinomycetes</taxon>
        <taxon>Micromonosporales</taxon>
        <taxon>Micromonosporaceae</taxon>
        <taxon>Micromonospora</taxon>
    </lineage>
</organism>
<evidence type="ECO:0000313" key="1">
    <source>
        <dbReference type="EMBL" id="GIJ29566.1"/>
    </source>
</evidence>
<gene>
    <name evidence="1" type="ORF">Vqi01_47280</name>
</gene>
<dbReference type="Proteomes" id="UP000653076">
    <property type="component" value="Unassembled WGS sequence"/>
</dbReference>
<keyword evidence="2" id="KW-1185">Reference proteome</keyword>
<dbReference type="EMBL" id="BOPC01000075">
    <property type="protein sequence ID" value="GIJ29566.1"/>
    <property type="molecule type" value="Genomic_DNA"/>
</dbReference>
<accession>A0ABQ4JGB6</accession>
<proteinExistence type="predicted"/>